<dbReference type="PANTHER" id="PTHR43773">
    <property type="entry name" value="MAGNESIUM TRANSPORTER MGTE"/>
    <property type="match status" value="1"/>
</dbReference>
<dbReference type="Proteomes" id="UP001604282">
    <property type="component" value="Unassembled WGS sequence"/>
</dbReference>
<reference evidence="3 4" key="1">
    <citation type="submission" date="2024-10" db="EMBL/GenBank/DDBJ databases">
        <title>The Natural Products Discovery Center: Release of the First 8490 Sequenced Strains for Exploring Actinobacteria Biosynthetic Diversity.</title>
        <authorList>
            <person name="Kalkreuter E."/>
            <person name="Kautsar S.A."/>
            <person name="Yang D."/>
            <person name="Bader C.D."/>
            <person name="Teijaro C.N."/>
            <person name="Fluegel L."/>
            <person name="Davis C.M."/>
            <person name="Simpson J.R."/>
            <person name="Lauterbach L."/>
            <person name="Steele A.D."/>
            <person name="Gui C."/>
            <person name="Meng S."/>
            <person name="Li G."/>
            <person name="Viehrig K."/>
            <person name="Ye F."/>
            <person name="Su P."/>
            <person name="Kiefer A.F."/>
            <person name="Nichols A."/>
            <person name="Cepeda A.J."/>
            <person name="Yan W."/>
            <person name="Fan B."/>
            <person name="Jiang Y."/>
            <person name="Adhikari A."/>
            <person name="Zheng C.-J."/>
            <person name="Schuster L."/>
            <person name="Cowan T.M."/>
            <person name="Smanski M.J."/>
            <person name="Chevrette M.G."/>
            <person name="De Carvalho L.P.S."/>
            <person name="Shen B."/>
        </authorList>
    </citation>
    <scope>NUCLEOTIDE SEQUENCE [LARGE SCALE GENOMIC DNA]</scope>
    <source>
        <strain evidence="3 4">NPDC048229</strain>
    </source>
</reference>
<dbReference type="Gene3D" id="1.25.60.10">
    <property type="entry name" value="MgtE N-terminal domain-like"/>
    <property type="match status" value="1"/>
</dbReference>
<dbReference type="InterPro" id="IPR046342">
    <property type="entry name" value="CBS_dom_sf"/>
</dbReference>
<dbReference type="RefSeq" id="WP_189851577.1">
    <property type="nucleotide sequence ID" value="NZ_BMVV01000017.1"/>
</dbReference>
<dbReference type="PANTHER" id="PTHR43773:SF1">
    <property type="entry name" value="MAGNESIUM TRANSPORTER MGTE"/>
    <property type="match status" value="1"/>
</dbReference>
<accession>A0ABW7BT78</accession>
<proteinExistence type="predicted"/>
<name>A0ABW7BT78_9ACTN</name>
<gene>
    <name evidence="3" type="ORF">ACGFYS_17490</name>
</gene>
<dbReference type="SUPFAM" id="SSF54631">
    <property type="entry name" value="CBS-domain pair"/>
    <property type="match status" value="1"/>
</dbReference>
<dbReference type="InterPro" id="IPR006669">
    <property type="entry name" value="MgtE_transporter"/>
</dbReference>
<dbReference type="InterPro" id="IPR000644">
    <property type="entry name" value="CBS_dom"/>
</dbReference>
<keyword evidence="1" id="KW-0129">CBS domain</keyword>
<sequence length="422" mass="46367">MAAGVPRIFVSHLAGVAVFDPVGDQVGRVSDLVAMLRVGRRPPRLLGMVVEVLSRRRVFVPMTRITGVESGQVITTGVVNMRRFEQRPTERLVLGELLDRRVALAQTGEEVTVLDVAIQQLPARRDWEIDRVFVRRGKGGALRRKGETLTVEWSAVTGFSLEEHGQGAESLVATFEKLRPADLANALHHLSPKRRAEVAAALDDDRLADVLEELPEDDQVEILGKLKEERAADVLEAMDPDDAADLLNELPEDEKERLLTLMQPDDAADVRRLMSYEERTAGGLMTTEPIVLRPDATVADALARVRQQDLSPALAAQVYVCRPPDETPTGKYLGTVHFQRLLRDPPFTLVSSLVDSDLPPLGPDTPLPAVTSYFAAYNLVAAPVVDESGSLLGAVTVDDVLDHLLPDDWRETEFHEEGVRGG</sequence>
<evidence type="ECO:0000259" key="2">
    <source>
        <dbReference type="PROSITE" id="PS51371"/>
    </source>
</evidence>
<evidence type="ECO:0000313" key="3">
    <source>
        <dbReference type="EMBL" id="MFG3190725.1"/>
    </source>
</evidence>
<evidence type="ECO:0000256" key="1">
    <source>
        <dbReference type="PROSITE-ProRule" id="PRU00703"/>
    </source>
</evidence>
<dbReference type="Pfam" id="PF00571">
    <property type="entry name" value="CBS"/>
    <property type="match status" value="2"/>
</dbReference>
<feature type="domain" description="CBS" evidence="2">
    <location>
        <begin position="354"/>
        <end position="412"/>
    </location>
</feature>
<organism evidence="3 4">
    <name type="scientific">Streptomyces omiyaensis</name>
    <dbReference type="NCBI Taxonomy" id="68247"/>
    <lineage>
        <taxon>Bacteria</taxon>
        <taxon>Bacillati</taxon>
        <taxon>Actinomycetota</taxon>
        <taxon>Actinomycetes</taxon>
        <taxon>Kitasatosporales</taxon>
        <taxon>Streptomycetaceae</taxon>
        <taxon>Streptomyces</taxon>
    </lineage>
</organism>
<dbReference type="InterPro" id="IPR006668">
    <property type="entry name" value="Mg_transptr_MgtE_intracell_dom"/>
</dbReference>
<dbReference type="InterPro" id="IPR038076">
    <property type="entry name" value="MgtE_N_sf"/>
</dbReference>
<dbReference type="Gene3D" id="3.10.580.10">
    <property type="entry name" value="CBS-domain"/>
    <property type="match status" value="1"/>
</dbReference>
<keyword evidence="4" id="KW-1185">Reference proteome</keyword>
<protein>
    <submittedName>
        <fullName evidence="3">Magnesium transporter MgtE N-terminal domain-containing protein</fullName>
    </submittedName>
</protein>
<dbReference type="InterPro" id="IPR058838">
    <property type="entry name" value="SH3_actinomycetes"/>
</dbReference>
<dbReference type="CDD" id="cd04606">
    <property type="entry name" value="CBS_pair_Mg_transporter"/>
    <property type="match status" value="1"/>
</dbReference>
<dbReference type="EMBL" id="JBICZW010000009">
    <property type="protein sequence ID" value="MFG3190725.1"/>
    <property type="molecule type" value="Genomic_DNA"/>
</dbReference>
<dbReference type="SUPFAM" id="SSF158791">
    <property type="entry name" value="MgtE N-terminal domain-like"/>
    <property type="match status" value="1"/>
</dbReference>
<dbReference type="Pfam" id="PF26205">
    <property type="entry name" value="SH3_actinomycetes"/>
    <property type="match status" value="1"/>
</dbReference>
<dbReference type="SMART" id="SM00924">
    <property type="entry name" value="MgtE_N"/>
    <property type="match status" value="1"/>
</dbReference>
<dbReference type="Pfam" id="PF03448">
    <property type="entry name" value="MgtE_N"/>
    <property type="match status" value="1"/>
</dbReference>
<comment type="caution">
    <text evidence="3">The sequence shown here is derived from an EMBL/GenBank/DDBJ whole genome shotgun (WGS) entry which is preliminary data.</text>
</comment>
<dbReference type="PROSITE" id="PS51371">
    <property type="entry name" value="CBS"/>
    <property type="match status" value="1"/>
</dbReference>
<evidence type="ECO:0000313" key="4">
    <source>
        <dbReference type="Proteomes" id="UP001604282"/>
    </source>
</evidence>